<comment type="caution">
    <text evidence="7">The sequence shown here is derived from an EMBL/GenBank/DDBJ whole genome shotgun (WGS) entry which is preliminary data.</text>
</comment>
<keyword evidence="2" id="KW-0813">Transport</keyword>
<protein>
    <submittedName>
        <fullName evidence="7">CNF01220-like protein</fullName>
    </submittedName>
</protein>
<sequence>MAALEVNEKNQDIEGDVPTKITELVGDVDIAAVVEAEDLVLAEGQYSEAELKRLRWKIDMIIMPLLMFTYGLQYSDKVSLSSGVIFGLVKDTGLHGKEYSLLTVWFYIAYLLAQFPMVWLIQRFPLGKGLAITCFIWGGCVVALGGCNTYSQLAAVRFILGWMEAVITPGFLIVVASWYKRTEMTLRNFLFLAMNTFFSIVFGVIIYFLARNAQEHGGPAGWRVINYFLGGLTIFDAFLLFFFLGTPNEVWWLSKAQKKMAHARIVANANGGGESQPWKWSQVRECFADPQYYFIILFGILSSIPNGGLGTFTNLIYVSFGFTNLQTILYGLPASAIGCVIIISTGTLVNKFPSLRYPNAILWHIVSLIVLLYVGLDTGASKWQKWGAFLFIGVFPITTFMIWTIFPLNVAGRTKKSWMIATMFVSTPVGNMIGSQIFLPSDAPRYLHGLTGCAGVIAANIVNVCCSWAYYSYVNRKREQAFLASGMSLEEREYLNKIAGETDLTDKQNPHFRYST</sequence>
<dbReference type="Proteomes" id="UP000193986">
    <property type="component" value="Unassembled WGS sequence"/>
</dbReference>
<feature type="transmembrane region" description="Helical" evidence="6">
    <location>
        <begin position="418"/>
        <end position="439"/>
    </location>
</feature>
<keyword evidence="4 6" id="KW-1133">Transmembrane helix</keyword>
<feature type="transmembrane region" description="Helical" evidence="6">
    <location>
        <begin position="361"/>
        <end position="380"/>
    </location>
</feature>
<dbReference type="PANTHER" id="PTHR43791:SF7">
    <property type="entry name" value="MAJOR FACILITATOR SUPERFAMILY (MFS) PROFILE DOMAIN-CONTAINING PROTEIN"/>
    <property type="match status" value="1"/>
</dbReference>
<evidence type="ECO:0000256" key="5">
    <source>
        <dbReference type="ARBA" id="ARBA00023136"/>
    </source>
</evidence>
<keyword evidence="5 6" id="KW-0472">Membrane</keyword>
<dbReference type="OrthoDB" id="6730379at2759"/>
<dbReference type="InParanoid" id="A0A1Y2AGE6"/>
<evidence type="ECO:0000313" key="8">
    <source>
        <dbReference type="Proteomes" id="UP000193986"/>
    </source>
</evidence>
<dbReference type="InterPro" id="IPR011701">
    <property type="entry name" value="MFS"/>
</dbReference>
<evidence type="ECO:0000313" key="7">
    <source>
        <dbReference type="EMBL" id="ORY21524.1"/>
    </source>
</evidence>
<feature type="transmembrane region" description="Helical" evidence="6">
    <location>
        <begin position="386"/>
        <end position="406"/>
    </location>
</feature>
<keyword evidence="3 6" id="KW-0812">Transmembrane</keyword>
<dbReference type="EMBL" id="MCFC01000109">
    <property type="protein sequence ID" value="ORY21524.1"/>
    <property type="molecule type" value="Genomic_DNA"/>
</dbReference>
<feature type="transmembrane region" description="Helical" evidence="6">
    <location>
        <begin position="104"/>
        <end position="122"/>
    </location>
</feature>
<accession>A0A1Y2AGE6</accession>
<name>A0A1Y2AGE6_9TREE</name>
<dbReference type="SUPFAM" id="SSF103473">
    <property type="entry name" value="MFS general substrate transporter"/>
    <property type="match status" value="1"/>
</dbReference>
<feature type="transmembrane region" description="Helical" evidence="6">
    <location>
        <begin position="445"/>
        <end position="471"/>
    </location>
</feature>
<dbReference type="Gene3D" id="1.20.1250.20">
    <property type="entry name" value="MFS general substrate transporter like domains"/>
    <property type="match status" value="1"/>
</dbReference>
<evidence type="ECO:0000256" key="6">
    <source>
        <dbReference type="SAM" id="Phobius"/>
    </source>
</evidence>
<proteinExistence type="predicted"/>
<evidence type="ECO:0000256" key="3">
    <source>
        <dbReference type="ARBA" id="ARBA00022692"/>
    </source>
</evidence>
<dbReference type="GO" id="GO:0016020">
    <property type="term" value="C:membrane"/>
    <property type="evidence" value="ECO:0007669"/>
    <property type="project" value="UniProtKB-SubCell"/>
</dbReference>
<organism evidence="7 8">
    <name type="scientific">Naematelia encephala</name>
    <dbReference type="NCBI Taxonomy" id="71784"/>
    <lineage>
        <taxon>Eukaryota</taxon>
        <taxon>Fungi</taxon>
        <taxon>Dikarya</taxon>
        <taxon>Basidiomycota</taxon>
        <taxon>Agaricomycotina</taxon>
        <taxon>Tremellomycetes</taxon>
        <taxon>Tremellales</taxon>
        <taxon>Naemateliaceae</taxon>
        <taxon>Naematelia</taxon>
    </lineage>
</organism>
<feature type="transmembrane region" description="Helical" evidence="6">
    <location>
        <begin position="191"/>
        <end position="210"/>
    </location>
</feature>
<comment type="subcellular location">
    <subcellularLocation>
        <location evidence="1">Membrane</location>
        <topology evidence="1">Multi-pass membrane protein</topology>
    </subcellularLocation>
</comment>
<evidence type="ECO:0000256" key="1">
    <source>
        <dbReference type="ARBA" id="ARBA00004141"/>
    </source>
</evidence>
<feature type="transmembrane region" description="Helical" evidence="6">
    <location>
        <begin position="328"/>
        <end position="349"/>
    </location>
</feature>
<dbReference type="GO" id="GO:0022857">
    <property type="term" value="F:transmembrane transporter activity"/>
    <property type="evidence" value="ECO:0007669"/>
    <property type="project" value="InterPro"/>
</dbReference>
<feature type="transmembrane region" description="Helical" evidence="6">
    <location>
        <begin position="225"/>
        <end position="245"/>
    </location>
</feature>
<feature type="transmembrane region" description="Helical" evidence="6">
    <location>
        <begin position="159"/>
        <end position="179"/>
    </location>
</feature>
<reference evidence="7 8" key="1">
    <citation type="submission" date="2016-07" db="EMBL/GenBank/DDBJ databases">
        <title>Pervasive Adenine N6-methylation of Active Genes in Fungi.</title>
        <authorList>
            <consortium name="DOE Joint Genome Institute"/>
            <person name="Mondo S.J."/>
            <person name="Dannebaum R.O."/>
            <person name="Kuo R.C."/>
            <person name="Labutti K."/>
            <person name="Haridas S."/>
            <person name="Kuo A."/>
            <person name="Salamov A."/>
            <person name="Ahrendt S.R."/>
            <person name="Lipzen A."/>
            <person name="Sullivan W."/>
            <person name="Andreopoulos W.B."/>
            <person name="Clum A."/>
            <person name="Lindquist E."/>
            <person name="Daum C."/>
            <person name="Ramamoorthy G.K."/>
            <person name="Gryganskyi A."/>
            <person name="Culley D."/>
            <person name="Magnuson J.K."/>
            <person name="James T.Y."/>
            <person name="O'Malley M.A."/>
            <person name="Stajich J.E."/>
            <person name="Spatafora J.W."/>
            <person name="Visel A."/>
            <person name="Grigoriev I.V."/>
        </authorList>
    </citation>
    <scope>NUCLEOTIDE SEQUENCE [LARGE SCALE GENOMIC DNA]</scope>
    <source>
        <strain evidence="7 8">68-887.2</strain>
    </source>
</reference>
<feature type="transmembrane region" description="Helical" evidence="6">
    <location>
        <begin position="292"/>
        <end position="316"/>
    </location>
</feature>
<dbReference type="InterPro" id="IPR036259">
    <property type="entry name" value="MFS_trans_sf"/>
</dbReference>
<dbReference type="PANTHER" id="PTHR43791">
    <property type="entry name" value="PERMEASE-RELATED"/>
    <property type="match status" value="1"/>
</dbReference>
<dbReference type="AlphaFoldDB" id="A0A1Y2AGE6"/>
<gene>
    <name evidence="7" type="ORF">BCR39DRAFT_55583</name>
</gene>
<dbReference type="Pfam" id="PF07690">
    <property type="entry name" value="MFS_1"/>
    <property type="match status" value="1"/>
</dbReference>
<keyword evidence="8" id="KW-1185">Reference proteome</keyword>
<evidence type="ECO:0000256" key="2">
    <source>
        <dbReference type="ARBA" id="ARBA00022448"/>
    </source>
</evidence>
<evidence type="ECO:0000256" key="4">
    <source>
        <dbReference type="ARBA" id="ARBA00022989"/>
    </source>
</evidence>